<feature type="compositionally biased region" description="Basic and acidic residues" evidence="2">
    <location>
        <begin position="210"/>
        <end position="226"/>
    </location>
</feature>
<evidence type="ECO:0000256" key="2">
    <source>
        <dbReference type="SAM" id="MobiDB-lite"/>
    </source>
</evidence>
<dbReference type="EMBL" id="JADGJD010000225">
    <property type="protein sequence ID" value="KAJ3053234.1"/>
    <property type="molecule type" value="Genomic_DNA"/>
</dbReference>
<evidence type="ECO:0000313" key="4">
    <source>
        <dbReference type="EMBL" id="KAJ3053234.1"/>
    </source>
</evidence>
<dbReference type="PANTHER" id="PTHR19965:SF82">
    <property type="entry name" value="THO COMPLEX SUBUNIT 4"/>
    <property type="match status" value="1"/>
</dbReference>
<dbReference type="GO" id="GO:0003729">
    <property type="term" value="F:mRNA binding"/>
    <property type="evidence" value="ECO:0007669"/>
    <property type="project" value="TreeGrafter"/>
</dbReference>
<feature type="region of interest" description="Disordered" evidence="2">
    <location>
        <begin position="197"/>
        <end position="254"/>
    </location>
</feature>
<dbReference type="AlphaFoldDB" id="A0AAD5SH92"/>
<evidence type="ECO:0000256" key="1">
    <source>
        <dbReference type="ARBA" id="ARBA00022884"/>
    </source>
</evidence>
<dbReference type="InterPro" id="IPR012677">
    <property type="entry name" value="Nucleotide-bd_a/b_plait_sf"/>
</dbReference>
<name>A0AAD5SH92_9FUNG</name>
<dbReference type="InterPro" id="IPR035979">
    <property type="entry name" value="RBD_domain_sf"/>
</dbReference>
<feature type="domain" description="Chromatin target of PRMT1 protein C-terminal" evidence="3">
    <location>
        <begin position="194"/>
        <end position="263"/>
    </location>
</feature>
<keyword evidence="1" id="KW-0694">RNA-binding</keyword>
<sequence length="296" mass="32126">MGDPMDMSLDDLISTKSNHNRGYRGGRGGRNGRFSNNHSRKSPGGMRSDTMDLDFQVTDDLRSSNRGRNSNKRRAEPYGRPPRGNVEGLWSHDLYDSPRRGGSPGANVRAPSGGLVTVRIENLHWNLKDVKFSYDQAGRSEGVAEVEYNSSNGAQAAVDNFNNRELDGQRMQLTILERTRPSSRSVKVKPLSITSRLGPPSILTRLGRPITDRLGEKVSERGDRGTRGGGGGRGGGSGGRQQKKPVTQGDLDAEMEAYMSGETGGEPVQQDASVLLVGRREVLSYDGVEAPGNVDM</sequence>
<feature type="compositionally biased region" description="Gly residues" evidence="2">
    <location>
        <begin position="227"/>
        <end position="239"/>
    </location>
</feature>
<organism evidence="4 5">
    <name type="scientific">Rhizophlyctis rosea</name>
    <dbReference type="NCBI Taxonomy" id="64517"/>
    <lineage>
        <taxon>Eukaryota</taxon>
        <taxon>Fungi</taxon>
        <taxon>Fungi incertae sedis</taxon>
        <taxon>Chytridiomycota</taxon>
        <taxon>Chytridiomycota incertae sedis</taxon>
        <taxon>Chytridiomycetes</taxon>
        <taxon>Rhizophlyctidales</taxon>
        <taxon>Rhizophlyctidaceae</taxon>
        <taxon>Rhizophlyctis</taxon>
    </lineage>
</organism>
<gene>
    <name evidence="4" type="ORF">HK097_004743</name>
</gene>
<protein>
    <recommendedName>
        <fullName evidence="3">Chromatin target of PRMT1 protein C-terminal domain-containing protein</fullName>
    </recommendedName>
</protein>
<dbReference type="InterPro" id="IPR051229">
    <property type="entry name" value="ALYREF_mRNA_export"/>
</dbReference>
<dbReference type="SUPFAM" id="SSF54928">
    <property type="entry name" value="RNA-binding domain, RBD"/>
    <property type="match status" value="1"/>
</dbReference>
<feature type="region of interest" description="Disordered" evidence="2">
    <location>
        <begin position="1"/>
        <end position="110"/>
    </location>
</feature>
<proteinExistence type="predicted"/>
<dbReference type="PANTHER" id="PTHR19965">
    <property type="entry name" value="RNA AND EXPORT FACTOR BINDING PROTEIN"/>
    <property type="match status" value="1"/>
</dbReference>
<reference evidence="4" key="1">
    <citation type="submission" date="2020-05" db="EMBL/GenBank/DDBJ databases">
        <title>Phylogenomic resolution of chytrid fungi.</title>
        <authorList>
            <person name="Stajich J.E."/>
            <person name="Amses K."/>
            <person name="Simmons R."/>
            <person name="Seto K."/>
            <person name="Myers J."/>
            <person name="Bonds A."/>
            <person name="Quandt C.A."/>
            <person name="Barry K."/>
            <person name="Liu P."/>
            <person name="Grigoriev I."/>
            <person name="Longcore J.E."/>
            <person name="James T.Y."/>
        </authorList>
    </citation>
    <scope>NUCLEOTIDE SEQUENCE</scope>
    <source>
        <strain evidence="4">JEL0318</strain>
    </source>
</reference>
<comment type="caution">
    <text evidence="4">The sequence shown here is derived from an EMBL/GenBank/DDBJ whole genome shotgun (WGS) entry which is preliminary data.</text>
</comment>
<evidence type="ECO:0000259" key="3">
    <source>
        <dbReference type="SMART" id="SM01218"/>
    </source>
</evidence>
<accession>A0AAD5SH92</accession>
<dbReference type="SMART" id="SM01218">
    <property type="entry name" value="FoP_duplication"/>
    <property type="match status" value="1"/>
</dbReference>
<dbReference type="Gene3D" id="3.30.70.330">
    <property type="match status" value="1"/>
</dbReference>
<dbReference type="Pfam" id="PF13865">
    <property type="entry name" value="FoP_duplication"/>
    <property type="match status" value="1"/>
</dbReference>
<dbReference type="Proteomes" id="UP001212841">
    <property type="component" value="Unassembled WGS sequence"/>
</dbReference>
<dbReference type="InterPro" id="IPR000504">
    <property type="entry name" value="RRM_dom"/>
</dbReference>
<evidence type="ECO:0000313" key="5">
    <source>
        <dbReference type="Proteomes" id="UP001212841"/>
    </source>
</evidence>
<dbReference type="GO" id="GO:0006406">
    <property type="term" value="P:mRNA export from nucleus"/>
    <property type="evidence" value="ECO:0007669"/>
    <property type="project" value="TreeGrafter"/>
</dbReference>
<dbReference type="GO" id="GO:0005634">
    <property type="term" value="C:nucleus"/>
    <property type="evidence" value="ECO:0007669"/>
    <property type="project" value="TreeGrafter"/>
</dbReference>
<keyword evidence="5" id="KW-1185">Reference proteome</keyword>
<dbReference type="InterPro" id="IPR025715">
    <property type="entry name" value="FoP_C"/>
</dbReference>
<dbReference type="Pfam" id="PF00076">
    <property type="entry name" value="RRM_1"/>
    <property type="match status" value="1"/>
</dbReference>